<dbReference type="PATRIC" id="fig|931276.5.peg.2333"/>
<evidence type="ECO:0000256" key="2">
    <source>
        <dbReference type="ARBA" id="ARBA00006386"/>
    </source>
</evidence>
<evidence type="ECO:0000256" key="3">
    <source>
        <dbReference type="ARBA" id="ARBA00022475"/>
    </source>
</evidence>
<dbReference type="InterPro" id="IPR052923">
    <property type="entry name" value="UPF0718"/>
</dbReference>
<protein>
    <submittedName>
        <fullName evidence="9">Permease</fullName>
    </submittedName>
</protein>
<evidence type="ECO:0000313" key="10">
    <source>
        <dbReference type="Proteomes" id="UP000011728"/>
    </source>
</evidence>
<dbReference type="PANTHER" id="PTHR34184:SF4">
    <property type="entry name" value="UPF0718 PROTEIN YCGR"/>
    <property type="match status" value="1"/>
</dbReference>
<feature type="transmembrane region" description="Helical" evidence="7">
    <location>
        <begin position="247"/>
        <end position="272"/>
    </location>
</feature>
<keyword evidence="5 7" id="KW-1133">Transmembrane helix</keyword>
<evidence type="ECO:0000256" key="6">
    <source>
        <dbReference type="ARBA" id="ARBA00023136"/>
    </source>
</evidence>
<dbReference type="Proteomes" id="UP000011728">
    <property type="component" value="Chromosome"/>
</dbReference>
<evidence type="ECO:0000256" key="4">
    <source>
        <dbReference type="ARBA" id="ARBA00022692"/>
    </source>
</evidence>
<dbReference type="eggNOG" id="COG0523">
    <property type="taxonomic scope" value="Bacteria"/>
</dbReference>
<dbReference type="InterPro" id="IPR005524">
    <property type="entry name" value="DUF318"/>
</dbReference>
<proteinExistence type="inferred from homology"/>
<organism evidence="9 10">
    <name type="scientific">Clostridium saccharoperbutylacetonicum N1-4(HMT)</name>
    <dbReference type="NCBI Taxonomy" id="931276"/>
    <lineage>
        <taxon>Bacteria</taxon>
        <taxon>Bacillati</taxon>
        <taxon>Bacillota</taxon>
        <taxon>Clostridia</taxon>
        <taxon>Eubacteriales</taxon>
        <taxon>Clostridiaceae</taxon>
        <taxon>Clostridium</taxon>
    </lineage>
</organism>
<dbReference type="PANTHER" id="PTHR34184">
    <property type="entry name" value="UPF0718 PROTEIN YCGR"/>
    <property type="match status" value="1"/>
</dbReference>
<feature type="transmembrane region" description="Helical" evidence="7">
    <location>
        <begin position="284"/>
        <end position="301"/>
    </location>
</feature>
<feature type="transmembrane region" description="Helical" evidence="7">
    <location>
        <begin position="520"/>
        <end position="540"/>
    </location>
</feature>
<dbReference type="EMBL" id="CP004121">
    <property type="protein sequence ID" value="AGF56094.1"/>
    <property type="molecule type" value="Genomic_DNA"/>
</dbReference>
<gene>
    <name evidence="9" type="ORF">Cspa_c23290</name>
</gene>
<dbReference type="InterPro" id="IPR027417">
    <property type="entry name" value="P-loop_NTPase"/>
</dbReference>
<dbReference type="SUPFAM" id="SSF52540">
    <property type="entry name" value="P-loop containing nucleoside triphosphate hydrolases"/>
    <property type="match status" value="1"/>
</dbReference>
<dbReference type="RefSeq" id="WP_015392413.1">
    <property type="nucleotide sequence ID" value="NC_020291.1"/>
</dbReference>
<dbReference type="eggNOG" id="COG0701">
    <property type="taxonomic scope" value="Bacteria"/>
</dbReference>
<feature type="transmembrane region" description="Helical" evidence="7">
    <location>
        <begin position="352"/>
        <end position="374"/>
    </location>
</feature>
<keyword evidence="3" id="KW-1003">Cell membrane</keyword>
<dbReference type="AlphaFoldDB" id="M1MDU9"/>
<dbReference type="KEGG" id="csr:Cspa_c23290"/>
<feature type="transmembrane region" description="Helical" evidence="7">
    <location>
        <begin position="481"/>
        <end position="500"/>
    </location>
</feature>
<feature type="transmembrane region" description="Helical" evidence="7">
    <location>
        <begin position="208"/>
        <end position="227"/>
    </location>
</feature>
<dbReference type="GO" id="GO:0005886">
    <property type="term" value="C:plasma membrane"/>
    <property type="evidence" value="ECO:0007669"/>
    <property type="project" value="UniProtKB-SubCell"/>
</dbReference>
<keyword evidence="4 7" id="KW-0812">Transmembrane</keyword>
<evidence type="ECO:0000313" key="9">
    <source>
        <dbReference type="EMBL" id="AGF56094.1"/>
    </source>
</evidence>
<keyword evidence="10" id="KW-1185">Reference proteome</keyword>
<keyword evidence="6 7" id="KW-0472">Membrane</keyword>
<feature type="transmembrane region" description="Helical" evidence="7">
    <location>
        <begin position="321"/>
        <end position="345"/>
    </location>
</feature>
<dbReference type="OrthoDB" id="9810876at2"/>
<dbReference type="HOGENOM" id="CLU_039914_2_2_9"/>
<evidence type="ECO:0000259" key="8">
    <source>
        <dbReference type="Pfam" id="PF02492"/>
    </source>
</evidence>
<sequence>MKTKINIVLGFIGSGKTSFINSMLKTDELANEKIVILQNEFGETDINDKLYNSNKLMNIINLKNDSNEDITDMYIRNILLKYSPDRIFIEENSMKNPNSIINIFNDKSVKKLCKIDDIVAIINAKQFFILLKNLKNIISNQIFNSDSIVLNSINELDKNEFKIIQKEIKKINETASLIEYVPNLNIKEIFQEEFREIRNRSNFSIMKNLFYMGGLVLLFTCLVSLYMSDSISYNGYLVKFQKLYIVFLSILIQGLPFILVGSFVSAIIQIYISKDTFIKIFPKNIFLSCILAAFAGLLFPICDCGTIPVVKGFMKKKIPIGAGITFMLAAPIVNPIAIISTMYAFQGMKSVVIYRVCSGIIIAIVVGLTMQLSIKKGEEILKDNTNLTSCNCGLCDNEDNTSENKFEKIRSVFIHAGEEFFNTGKYMIIGTVLSTIFQNVISLNNKGYLPNDNRLSLIFMILISFLLSICSTSDAFVAKGFLTQFSINSVMGFLVVGPMLDIKNAIMLFGNFKNKFVLKLMFFVFLVSYCVLINIGLIYLSY</sequence>
<reference evidence="9 10" key="1">
    <citation type="submission" date="2013-02" db="EMBL/GenBank/DDBJ databases">
        <title>Genome sequence of Clostridium saccharoperbutylacetonicum N1-4(HMT).</title>
        <authorList>
            <person name="Poehlein A."/>
            <person name="Daniel R."/>
        </authorList>
    </citation>
    <scope>NUCLEOTIDE SEQUENCE [LARGE SCALE GENOMIC DNA]</scope>
    <source>
        <strain evidence="10">N1-4(HMT)</strain>
    </source>
</reference>
<evidence type="ECO:0000256" key="5">
    <source>
        <dbReference type="ARBA" id="ARBA00022989"/>
    </source>
</evidence>
<evidence type="ECO:0000256" key="7">
    <source>
        <dbReference type="SAM" id="Phobius"/>
    </source>
</evidence>
<dbReference type="InterPro" id="IPR003495">
    <property type="entry name" value="CobW/HypB/UreG_nucleotide-bd"/>
</dbReference>
<dbReference type="Pfam" id="PF03773">
    <property type="entry name" value="ArsP_1"/>
    <property type="match status" value="1"/>
</dbReference>
<name>M1MDU9_9CLOT</name>
<dbReference type="Pfam" id="PF02492">
    <property type="entry name" value="cobW"/>
    <property type="match status" value="1"/>
</dbReference>
<comment type="subcellular location">
    <subcellularLocation>
        <location evidence="1">Cell membrane</location>
        <topology evidence="1">Multi-pass membrane protein</topology>
    </subcellularLocation>
</comment>
<feature type="domain" description="CobW/HypB/UreG nucleotide-binding" evidence="8">
    <location>
        <begin position="6"/>
        <end position="178"/>
    </location>
</feature>
<dbReference type="Gene3D" id="3.40.50.300">
    <property type="entry name" value="P-loop containing nucleotide triphosphate hydrolases"/>
    <property type="match status" value="1"/>
</dbReference>
<comment type="similarity">
    <text evidence="2">Belongs to the UPF0718 family.</text>
</comment>
<feature type="transmembrane region" description="Helical" evidence="7">
    <location>
        <begin position="426"/>
        <end position="443"/>
    </location>
</feature>
<accession>M1MDU9</accession>
<feature type="transmembrane region" description="Helical" evidence="7">
    <location>
        <begin position="455"/>
        <end position="475"/>
    </location>
</feature>
<evidence type="ECO:0000256" key="1">
    <source>
        <dbReference type="ARBA" id="ARBA00004651"/>
    </source>
</evidence>